<dbReference type="EMBL" id="CAJJDN010000110">
    <property type="protein sequence ID" value="CAD8116318.1"/>
    <property type="molecule type" value="Genomic_DNA"/>
</dbReference>
<protein>
    <recommendedName>
        <fullName evidence="6">Kelch motif family protein</fullName>
    </recommendedName>
</protein>
<dbReference type="OrthoDB" id="1022638at2759"/>
<gene>
    <name evidence="4" type="ORF">PSON_ATCC_30995.1.T1100161</name>
</gene>
<evidence type="ECO:0000313" key="5">
    <source>
        <dbReference type="Proteomes" id="UP000692954"/>
    </source>
</evidence>
<dbReference type="AlphaFoldDB" id="A0A8S1QJU9"/>
<evidence type="ECO:0000256" key="2">
    <source>
        <dbReference type="ARBA" id="ARBA00022737"/>
    </source>
</evidence>
<dbReference type="Proteomes" id="UP000692954">
    <property type="component" value="Unassembled WGS sequence"/>
</dbReference>
<keyword evidence="5" id="KW-1185">Reference proteome</keyword>
<accession>A0A8S1QJU9</accession>
<dbReference type="PANTHER" id="PTHR46344">
    <property type="entry name" value="OS02G0202900 PROTEIN"/>
    <property type="match status" value="1"/>
</dbReference>
<dbReference type="PANTHER" id="PTHR46344:SF27">
    <property type="entry name" value="KELCH REPEAT SUPERFAMILY PROTEIN"/>
    <property type="match status" value="1"/>
</dbReference>
<reference evidence="4" key="1">
    <citation type="submission" date="2021-01" db="EMBL/GenBank/DDBJ databases">
        <authorList>
            <consortium name="Genoscope - CEA"/>
            <person name="William W."/>
        </authorList>
    </citation>
    <scope>NUCLEOTIDE SEQUENCE</scope>
</reference>
<organism evidence="4 5">
    <name type="scientific">Paramecium sonneborni</name>
    <dbReference type="NCBI Taxonomy" id="65129"/>
    <lineage>
        <taxon>Eukaryota</taxon>
        <taxon>Sar</taxon>
        <taxon>Alveolata</taxon>
        <taxon>Ciliophora</taxon>
        <taxon>Intramacronucleata</taxon>
        <taxon>Oligohymenophorea</taxon>
        <taxon>Peniculida</taxon>
        <taxon>Parameciidae</taxon>
        <taxon>Paramecium</taxon>
    </lineage>
</organism>
<name>A0A8S1QJU9_9CILI</name>
<feature type="coiled-coil region" evidence="3">
    <location>
        <begin position="198"/>
        <end position="232"/>
    </location>
</feature>
<keyword evidence="1" id="KW-0880">Kelch repeat</keyword>
<keyword evidence="2" id="KW-0677">Repeat</keyword>
<evidence type="ECO:0000256" key="1">
    <source>
        <dbReference type="ARBA" id="ARBA00022441"/>
    </source>
</evidence>
<evidence type="ECO:0008006" key="6">
    <source>
        <dbReference type="Google" id="ProtNLM"/>
    </source>
</evidence>
<evidence type="ECO:0000313" key="4">
    <source>
        <dbReference type="EMBL" id="CAD8116318.1"/>
    </source>
</evidence>
<keyword evidence="3" id="KW-0175">Coiled coil</keyword>
<evidence type="ECO:0000256" key="3">
    <source>
        <dbReference type="SAM" id="Coils"/>
    </source>
</evidence>
<proteinExistence type="predicted"/>
<dbReference type="Pfam" id="PF24681">
    <property type="entry name" value="Kelch_KLHDC2_KLHL20_DRC7"/>
    <property type="match status" value="1"/>
</dbReference>
<sequence>MIKSQTSSIKNNLGGSKRYISPYERHENQDGDFIQVEQQIGNQTKSRMINPENSEQVSVIGENNIKLSNLSHFAQYMYVPCLIHPNFFITSLCQEQNCVEPLCAECITNHLEFHRKKGRVPQFENILNLRKETSYKIDDLIKNLQTKLKEAKTSINNQTTQMMYNDAYEQIKLIHGQIQDMINDHFQNLYKQLNEWNQNEQSKQLNFLEEEINQQQNELLQLQEELHNENYVKAITQICKNKDKIYNEKNIFKLDLIIQDQKQSKVEVILEKNNLELFQIYCKKLCYLTKNKTQQSISQIKQSSQISQQLQSQKVKQIQELDQKSKQSSLILSKLVSADIPPIVNPTSLISEKLTNDTAKCNFNTENHFEDGKDQIIVRLEEGGSTAYIYDIQTQKYRIETINSTIKIPMCHKLYTTTFGKHLIIGGVDKEKSRFKAIPHVYEFNHNTLQLNLHSEMILARSLTSACQVDNFLYVVGGSSTNDENTAMAKAEKLDLTTRKWYTIEDPFYKTSGCSLIPINHNTIFKLGGKSDIFTPSNTVESYDIQKNLWTNIDFKFLSQGYLRLPFQSCAINISNDQILIIGGSIHDVRTDETQIFNVKNKTIQKSSQLPSSIEFPTQTAIIQSNTIFILTDNEQPLLIGNSDGFKYQ</sequence>
<comment type="caution">
    <text evidence="4">The sequence shown here is derived from an EMBL/GenBank/DDBJ whole genome shotgun (WGS) entry which is preliminary data.</text>
</comment>